<protein>
    <submittedName>
        <fullName evidence="2">Conjugative transposon TraN protein</fullName>
    </submittedName>
</protein>
<name>A0A4V3GLQ5_9BACT</name>
<proteinExistence type="predicted"/>
<evidence type="ECO:0000256" key="1">
    <source>
        <dbReference type="SAM" id="SignalP"/>
    </source>
</evidence>
<keyword evidence="1" id="KW-0732">Signal</keyword>
<dbReference type="Pfam" id="PF13595">
    <property type="entry name" value="DUF4138"/>
    <property type="match status" value="1"/>
</dbReference>
<organism evidence="2 3">
    <name type="scientific">Dinghuibacter silviterrae</name>
    <dbReference type="NCBI Taxonomy" id="1539049"/>
    <lineage>
        <taxon>Bacteria</taxon>
        <taxon>Pseudomonadati</taxon>
        <taxon>Bacteroidota</taxon>
        <taxon>Chitinophagia</taxon>
        <taxon>Chitinophagales</taxon>
        <taxon>Chitinophagaceae</taxon>
        <taxon>Dinghuibacter</taxon>
    </lineage>
</organism>
<dbReference type="EMBL" id="SODV01000001">
    <property type="protein sequence ID" value="TDX00513.1"/>
    <property type="molecule type" value="Genomic_DNA"/>
</dbReference>
<dbReference type="OrthoDB" id="1038500at2"/>
<gene>
    <name evidence="2" type="ORF">EDB95_1538</name>
</gene>
<dbReference type="InterPro" id="IPR022298">
    <property type="entry name" value="Conjug_transposon_TraN"/>
</dbReference>
<evidence type="ECO:0000313" key="2">
    <source>
        <dbReference type="EMBL" id="TDX00513.1"/>
    </source>
</evidence>
<dbReference type="RefSeq" id="WP_133992251.1">
    <property type="nucleotide sequence ID" value="NZ_SODV01000001.1"/>
</dbReference>
<keyword evidence="3" id="KW-1185">Reference proteome</keyword>
<reference evidence="2 3" key="1">
    <citation type="submission" date="2019-03" db="EMBL/GenBank/DDBJ databases">
        <title>Genomic Encyclopedia of Type Strains, Phase IV (KMG-IV): sequencing the most valuable type-strain genomes for metagenomic binning, comparative biology and taxonomic classification.</title>
        <authorList>
            <person name="Goeker M."/>
        </authorList>
    </citation>
    <scope>NUCLEOTIDE SEQUENCE [LARGE SCALE GENOMIC DNA]</scope>
    <source>
        <strain evidence="2 3">DSM 100059</strain>
    </source>
</reference>
<feature type="signal peptide" evidence="1">
    <location>
        <begin position="1"/>
        <end position="21"/>
    </location>
</feature>
<sequence>MNRILFLAAITAMLMTRQVQAQVFNFSPDALSPAYSLDISWHITTLLVFPCAIQSADRGDRYILAEKVKGVENVLKVKAGEKGFQPSNLHVITRDGKVYTFDVHYMDTPAYQTVDLRRQDPFAPVEFDGVSLNSKELADFSALVSGSEPFLKGVHSNRNGLTFTMDGIFIRHDVIFLRYLLKNNTAIGYEEGALRFFIRDKKRMKRTAEEDREVLPLYLLRSGSPENDNGEIIVVAFPKFTIAENKDFVTELMEAGGDRNAACKLDEGKLLKAKALLR</sequence>
<dbReference type="NCBIfam" id="TIGR03780">
    <property type="entry name" value="Bac_Flav_CT_N"/>
    <property type="match status" value="1"/>
</dbReference>
<accession>A0A4V3GLQ5</accession>
<evidence type="ECO:0000313" key="3">
    <source>
        <dbReference type="Proteomes" id="UP000294498"/>
    </source>
</evidence>
<comment type="caution">
    <text evidence="2">The sequence shown here is derived from an EMBL/GenBank/DDBJ whole genome shotgun (WGS) entry which is preliminary data.</text>
</comment>
<dbReference type="AlphaFoldDB" id="A0A4V3GLQ5"/>
<dbReference type="Proteomes" id="UP000294498">
    <property type="component" value="Unassembled WGS sequence"/>
</dbReference>
<feature type="chain" id="PRO_5020410296" evidence="1">
    <location>
        <begin position="22"/>
        <end position="278"/>
    </location>
</feature>